<proteinExistence type="predicted"/>
<dbReference type="GO" id="GO:0005524">
    <property type="term" value="F:ATP binding"/>
    <property type="evidence" value="ECO:0007669"/>
    <property type="project" value="InterPro"/>
</dbReference>
<dbReference type="AlphaFoldDB" id="A0A6A6HQ79"/>
<dbReference type="SUPFAM" id="SSF56112">
    <property type="entry name" value="Protein kinase-like (PK-like)"/>
    <property type="match status" value="1"/>
</dbReference>
<gene>
    <name evidence="2" type="ORF">BU26DRAFT_238175</name>
</gene>
<sequence length="411" mass="46508">MGSPPQRLVWRPSRPLHFLQYRLVLVILIICLIQQQRLYFIYHNALATKYSPTIFNPDFEEPRAHLHRLDDEDAQFQQYLLSNRPAWRVLGSGWEGTTFTYNDTVIKTFAPGKSPFRNCAPMSANEKWPTEIPASVYFGGSSLSTSYKSCFNGDANSTGFLPVEAYFMASSSPTSPPAWHLVTPLVAGGNLNTLAKTVKGRPNPSSFRDVDALYRPTFNRLLRTLESMHSANFCHDDIKPSNIFVQDDSRWLLGDLGNVRHVSQPYHSSLIWTDNRQLTDCRANDAIRALKSYLQFVRAASMGTDAFDAEFFERREPLSRLFWWALANAHTLRADGLRKWAFVETPSQSPTDGTVLTIPHSVEQQSLLGMVSPKQRARAREVGAALRMGLSERRARWLAMTWLFGVPSTGC</sequence>
<dbReference type="Pfam" id="PF00069">
    <property type="entry name" value="Pkinase"/>
    <property type="match status" value="1"/>
</dbReference>
<name>A0A6A6HQ79_9PLEO</name>
<evidence type="ECO:0000313" key="2">
    <source>
        <dbReference type="EMBL" id="KAF2240304.1"/>
    </source>
</evidence>
<dbReference type="InterPro" id="IPR011009">
    <property type="entry name" value="Kinase-like_dom_sf"/>
</dbReference>
<feature type="domain" description="Protein kinase" evidence="1">
    <location>
        <begin position="179"/>
        <end position="266"/>
    </location>
</feature>
<dbReference type="RefSeq" id="XP_033675308.1">
    <property type="nucleotide sequence ID" value="XM_033820972.1"/>
</dbReference>
<dbReference type="OrthoDB" id="5337378at2759"/>
<dbReference type="EMBL" id="ML987220">
    <property type="protein sequence ID" value="KAF2240304.1"/>
    <property type="molecule type" value="Genomic_DNA"/>
</dbReference>
<dbReference type="InterPro" id="IPR008271">
    <property type="entry name" value="Ser/Thr_kinase_AS"/>
</dbReference>
<dbReference type="Gene3D" id="1.10.510.10">
    <property type="entry name" value="Transferase(Phosphotransferase) domain 1"/>
    <property type="match status" value="1"/>
</dbReference>
<dbReference type="Proteomes" id="UP000800094">
    <property type="component" value="Unassembled WGS sequence"/>
</dbReference>
<protein>
    <recommendedName>
        <fullName evidence="1">Protein kinase domain-containing protein</fullName>
    </recommendedName>
</protein>
<dbReference type="GO" id="GO:0004672">
    <property type="term" value="F:protein kinase activity"/>
    <property type="evidence" value="ECO:0007669"/>
    <property type="project" value="InterPro"/>
</dbReference>
<dbReference type="GeneID" id="54574302"/>
<reference evidence="2" key="1">
    <citation type="journal article" date="2020" name="Stud. Mycol.">
        <title>101 Dothideomycetes genomes: a test case for predicting lifestyles and emergence of pathogens.</title>
        <authorList>
            <person name="Haridas S."/>
            <person name="Albert R."/>
            <person name="Binder M."/>
            <person name="Bloem J."/>
            <person name="Labutti K."/>
            <person name="Salamov A."/>
            <person name="Andreopoulos B."/>
            <person name="Baker S."/>
            <person name="Barry K."/>
            <person name="Bills G."/>
            <person name="Bluhm B."/>
            <person name="Cannon C."/>
            <person name="Castanera R."/>
            <person name="Culley D."/>
            <person name="Daum C."/>
            <person name="Ezra D."/>
            <person name="Gonzalez J."/>
            <person name="Henrissat B."/>
            <person name="Kuo A."/>
            <person name="Liang C."/>
            <person name="Lipzen A."/>
            <person name="Lutzoni F."/>
            <person name="Magnuson J."/>
            <person name="Mondo S."/>
            <person name="Nolan M."/>
            <person name="Ohm R."/>
            <person name="Pangilinan J."/>
            <person name="Park H.-J."/>
            <person name="Ramirez L."/>
            <person name="Alfaro M."/>
            <person name="Sun H."/>
            <person name="Tritt A."/>
            <person name="Yoshinaga Y."/>
            <person name="Zwiers L.-H."/>
            <person name="Turgeon B."/>
            <person name="Goodwin S."/>
            <person name="Spatafora J."/>
            <person name="Crous P."/>
            <person name="Grigoriev I."/>
        </authorList>
    </citation>
    <scope>NUCLEOTIDE SEQUENCE</scope>
    <source>
        <strain evidence="2">CBS 122368</strain>
    </source>
</reference>
<keyword evidence="3" id="KW-1185">Reference proteome</keyword>
<evidence type="ECO:0000259" key="1">
    <source>
        <dbReference type="Pfam" id="PF00069"/>
    </source>
</evidence>
<organism evidence="2 3">
    <name type="scientific">Trematosphaeria pertusa</name>
    <dbReference type="NCBI Taxonomy" id="390896"/>
    <lineage>
        <taxon>Eukaryota</taxon>
        <taxon>Fungi</taxon>
        <taxon>Dikarya</taxon>
        <taxon>Ascomycota</taxon>
        <taxon>Pezizomycotina</taxon>
        <taxon>Dothideomycetes</taxon>
        <taxon>Pleosporomycetidae</taxon>
        <taxon>Pleosporales</taxon>
        <taxon>Massarineae</taxon>
        <taxon>Trematosphaeriaceae</taxon>
        <taxon>Trematosphaeria</taxon>
    </lineage>
</organism>
<dbReference type="PROSITE" id="PS00108">
    <property type="entry name" value="PROTEIN_KINASE_ST"/>
    <property type="match status" value="1"/>
</dbReference>
<dbReference type="InterPro" id="IPR000719">
    <property type="entry name" value="Prot_kinase_dom"/>
</dbReference>
<accession>A0A6A6HQ79</accession>
<evidence type="ECO:0000313" key="3">
    <source>
        <dbReference type="Proteomes" id="UP000800094"/>
    </source>
</evidence>